<evidence type="ECO:0000313" key="3">
    <source>
        <dbReference type="Proteomes" id="UP001358417"/>
    </source>
</evidence>
<evidence type="ECO:0000256" key="1">
    <source>
        <dbReference type="SAM" id="MobiDB-lite"/>
    </source>
</evidence>
<proteinExistence type="predicted"/>
<feature type="region of interest" description="Disordered" evidence="1">
    <location>
        <begin position="443"/>
        <end position="465"/>
    </location>
</feature>
<evidence type="ECO:0000313" key="2">
    <source>
        <dbReference type="EMBL" id="KAK5052065.1"/>
    </source>
</evidence>
<dbReference type="PANTHER" id="PTHR36167:SF4">
    <property type="entry name" value="FUNGAL N-TERMINAL DOMAIN-CONTAINING PROTEIN"/>
    <property type="match status" value="1"/>
</dbReference>
<gene>
    <name evidence="2" type="ORF">LTR84_002869</name>
</gene>
<accession>A0AAV9NCX5</accession>
<dbReference type="AlphaFoldDB" id="A0AAV9NCX5"/>
<name>A0AAV9NCX5_9EURO</name>
<dbReference type="GO" id="GO:0006355">
    <property type="term" value="P:regulation of DNA-templated transcription"/>
    <property type="evidence" value="ECO:0007669"/>
    <property type="project" value="InterPro"/>
</dbReference>
<dbReference type="PANTHER" id="PTHR36167">
    <property type="entry name" value="C2H2 FINGER DOMAIN TRANSCRIPTION FACTOR (EUROFUNG)-RELATED"/>
    <property type="match status" value="1"/>
</dbReference>
<comment type="caution">
    <text evidence="2">The sequence shown here is derived from an EMBL/GenBank/DDBJ whole genome shotgun (WGS) entry which is preliminary data.</text>
</comment>
<organism evidence="2 3">
    <name type="scientific">Exophiala bonariae</name>
    <dbReference type="NCBI Taxonomy" id="1690606"/>
    <lineage>
        <taxon>Eukaryota</taxon>
        <taxon>Fungi</taxon>
        <taxon>Dikarya</taxon>
        <taxon>Ascomycota</taxon>
        <taxon>Pezizomycotina</taxon>
        <taxon>Eurotiomycetes</taxon>
        <taxon>Chaetothyriomycetidae</taxon>
        <taxon>Chaetothyriales</taxon>
        <taxon>Herpotrichiellaceae</taxon>
        <taxon>Exophiala</taxon>
    </lineage>
</organism>
<feature type="compositionally biased region" description="Low complexity" evidence="1">
    <location>
        <begin position="402"/>
        <end position="411"/>
    </location>
</feature>
<feature type="compositionally biased region" description="Polar residues" evidence="1">
    <location>
        <begin position="390"/>
        <end position="401"/>
    </location>
</feature>
<reference evidence="2 3" key="1">
    <citation type="submission" date="2023-08" db="EMBL/GenBank/DDBJ databases">
        <title>Black Yeasts Isolated from many extreme environments.</title>
        <authorList>
            <person name="Coleine C."/>
            <person name="Stajich J.E."/>
            <person name="Selbmann L."/>
        </authorList>
    </citation>
    <scope>NUCLEOTIDE SEQUENCE [LARGE SCALE GENOMIC DNA]</scope>
    <source>
        <strain evidence="2 3">CCFEE 5792</strain>
    </source>
</reference>
<dbReference type="InterPro" id="IPR039327">
    <property type="entry name" value="CON7-like"/>
</dbReference>
<sequence>MAELVASIIGISGAALKLSNGLYRVAIALKNAGQDVRDIANDTAQFSRALKELSNSLDSDTPSMARARSIAGDVIATCLSIQKDGEKLLIVLKPLIEQSQGSTPLSNIILKIRWLFERSKFAYHRELLSNLKSTLQLLVSVIILEKVPDRNMISHLVDEVVNLRHVVRGGMYHMENHLQSSQLLEAFQPQTSLSALTGAGSILAIEGLDRVESETTTGQTFDSVPDDGASSSSDMTVQGQQEPSDLAQSASEEGSTSAIGAVGPLALLPYFRAYLAQERVCQYANEALESVQYDQDGNPIDMQRDSQTNLNTRFSTSFASNDSAQKIIRGDTSIAKDGPATNSPGMVVESPSPVPNAPQIVSGDLRSHTRAASAMDQSPPLRDPGILQQPLRTEQTTHSQMSSDVPRVSPSDPTPPVPHTGMDSIKNSTHYIAEPPASQTLEISSTSVNAPEPQPKETEEAGTHLDLDPDVVMFVTHDGEEISIPFSKCRSYDAITL</sequence>
<feature type="region of interest" description="Disordered" evidence="1">
    <location>
        <begin position="214"/>
        <end position="255"/>
    </location>
</feature>
<keyword evidence="3" id="KW-1185">Reference proteome</keyword>
<dbReference type="RefSeq" id="XP_064706079.1">
    <property type="nucleotide sequence ID" value="XM_064846469.1"/>
</dbReference>
<protein>
    <recommendedName>
        <fullName evidence="4">Fungal N-terminal domain-containing protein</fullName>
    </recommendedName>
</protein>
<dbReference type="Proteomes" id="UP001358417">
    <property type="component" value="Unassembled WGS sequence"/>
</dbReference>
<feature type="region of interest" description="Disordered" evidence="1">
    <location>
        <begin position="329"/>
        <end position="426"/>
    </location>
</feature>
<feature type="compositionally biased region" description="Basic and acidic residues" evidence="1">
    <location>
        <begin position="454"/>
        <end position="465"/>
    </location>
</feature>
<feature type="compositionally biased region" description="Polar residues" evidence="1">
    <location>
        <begin position="229"/>
        <end position="255"/>
    </location>
</feature>
<dbReference type="EMBL" id="JAVRRD010000014">
    <property type="protein sequence ID" value="KAK5052065.1"/>
    <property type="molecule type" value="Genomic_DNA"/>
</dbReference>
<dbReference type="GeneID" id="89971068"/>
<evidence type="ECO:0008006" key="4">
    <source>
        <dbReference type="Google" id="ProtNLM"/>
    </source>
</evidence>